<dbReference type="Proteomes" id="UP000439986">
    <property type="component" value="Unassembled WGS sequence"/>
</dbReference>
<evidence type="ECO:0000313" key="1">
    <source>
        <dbReference type="EMBL" id="MRW87531.1"/>
    </source>
</evidence>
<proteinExistence type="predicted"/>
<dbReference type="AlphaFoldDB" id="A0A844D987"/>
<sequence>MHDPTLPSRDMFSNDPGGYSRSAWMRWAMLAGAHGAEIDPFKAPTSEDLKNPILWLAQAEAMTQAAIVLLKHEPAFENSPVEIRGICDTQYCAVALMLVGYSLEVCLKAMIILRDGIDAYSVSERDYQHHQLRKLASFIKELNIKDLAILELLTHFVYWAGRYPDPGRRGIGKHEEVFKLSEEHQISANDLFNLAARVMAHVRTLVA</sequence>
<dbReference type="Gene3D" id="1.20.120.330">
    <property type="entry name" value="Nucleotidyltransferases domain 2"/>
    <property type="match status" value="1"/>
</dbReference>
<reference evidence="1 2" key="1">
    <citation type="submission" date="2019-11" db="EMBL/GenBank/DDBJ databases">
        <title>Novel species isolated from a subtropical stream in China.</title>
        <authorList>
            <person name="Lu H."/>
        </authorList>
    </citation>
    <scope>NUCLEOTIDE SEQUENCE [LARGE SCALE GENOMIC DNA]</scope>
    <source>
        <strain evidence="1 2">FT26W</strain>
    </source>
</reference>
<evidence type="ECO:0000313" key="2">
    <source>
        <dbReference type="Proteomes" id="UP000439986"/>
    </source>
</evidence>
<dbReference type="RefSeq" id="WP_154360770.1">
    <property type="nucleotide sequence ID" value="NZ_WKJL01000028.1"/>
</dbReference>
<protein>
    <recommendedName>
        <fullName evidence="3">HEPN domain-containing protein</fullName>
    </recommendedName>
</protein>
<name>A0A844D987_9BURK</name>
<keyword evidence="2" id="KW-1185">Reference proteome</keyword>
<accession>A0A844D987</accession>
<comment type="caution">
    <text evidence="1">The sequence shown here is derived from an EMBL/GenBank/DDBJ whole genome shotgun (WGS) entry which is preliminary data.</text>
</comment>
<organism evidence="1 2">
    <name type="scientific">Duganella aquatilis</name>
    <dbReference type="NCBI Taxonomy" id="2666082"/>
    <lineage>
        <taxon>Bacteria</taxon>
        <taxon>Pseudomonadati</taxon>
        <taxon>Pseudomonadota</taxon>
        <taxon>Betaproteobacteria</taxon>
        <taxon>Burkholderiales</taxon>
        <taxon>Oxalobacteraceae</taxon>
        <taxon>Telluria group</taxon>
        <taxon>Duganella</taxon>
    </lineage>
</organism>
<gene>
    <name evidence="1" type="ORF">GJ698_26010</name>
</gene>
<evidence type="ECO:0008006" key="3">
    <source>
        <dbReference type="Google" id="ProtNLM"/>
    </source>
</evidence>
<dbReference type="EMBL" id="WKJL01000028">
    <property type="protein sequence ID" value="MRW87531.1"/>
    <property type="molecule type" value="Genomic_DNA"/>
</dbReference>